<evidence type="ECO:0000256" key="1">
    <source>
        <dbReference type="SAM" id="Phobius"/>
    </source>
</evidence>
<accession>A0ABM7PHE9</accession>
<feature type="transmembrane region" description="Helical" evidence="1">
    <location>
        <begin position="119"/>
        <end position="137"/>
    </location>
</feature>
<keyword evidence="1" id="KW-0812">Transmembrane</keyword>
<dbReference type="RefSeq" id="WP_236888432.1">
    <property type="nucleotide sequence ID" value="NZ_AP024488.1"/>
</dbReference>
<keyword evidence="3" id="KW-1185">Reference proteome</keyword>
<sequence length="197" mass="21867">MDFINDIFDLAAEWVFGGVVIPLMKFFASVISLCFTPISGLSPAWQVCVAALVGALLSMVLTRLRKGSASTEAEGRFKERLAAKRNAREIDDKAVRTAVYKGLDQEADDAYEHLMLDKFFELGITYLFPMFLFLLWVEYHAFSPDQLEVLTGGRGLSIPGIPQLIGAGALYLYLYNFVLITSALGRWGVKKVIGDRS</sequence>
<evidence type="ECO:0000313" key="3">
    <source>
        <dbReference type="Proteomes" id="UP001320148"/>
    </source>
</evidence>
<feature type="transmembrane region" description="Helical" evidence="1">
    <location>
        <begin position="12"/>
        <end position="38"/>
    </location>
</feature>
<evidence type="ECO:0008006" key="4">
    <source>
        <dbReference type="Google" id="ProtNLM"/>
    </source>
</evidence>
<keyword evidence="1" id="KW-0472">Membrane</keyword>
<reference evidence="2 3" key="1">
    <citation type="submission" date="2021-02" db="EMBL/GenBank/DDBJ databases">
        <title>Complete genome of Desulfoluna sp. strain ASN36.</title>
        <authorList>
            <person name="Takahashi A."/>
            <person name="Kojima H."/>
            <person name="Fukui M."/>
        </authorList>
    </citation>
    <scope>NUCLEOTIDE SEQUENCE [LARGE SCALE GENOMIC DNA]</scope>
    <source>
        <strain evidence="2 3">ASN36</strain>
    </source>
</reference>
<proteinExistence type="predicted"/>
<name>A0ABM7PHE9_9BACT</name>
<keyword evidence="1" id="KW-1133">Transmembrane helix</keyword>
<feature type="transmembrane region" description="Helical" evidence="1">
    <location>
        <begin position="44"/>
        <end position="62"/>
    </location>
</feature>
<gene>
    <name evidence="2" type="ORF">DSLASN_26310</name>
</gene>
<dbReference type="Proteomes" id="UP001320148">
    <property type="component" value="Chromosome"/>
</dbReference>
<protein>
    <recommendedName>
        <fullName evidence="4">DUF106 domain-containing protein</fullName>
    </recommendedName>
</protein>
<organism evidence="2 3">
    <name type="scientific">Desulfoluna limicola</name>
    <dbReference type="NCBI Taxonomy" id="2810562"/>
    <lineage>
        <taxon>Bacteria</taxon>
        <taxon>Pseudomonadati</taxon>
        <taxon>Thermodesulfobacteriota</taxon>
        <taxon>Desulfobacteria</taxon>
        <taxon>Desulfobacterales</taxon>
        <taxon>Desulfolunaceae</taxon>
        <taxon>Desulfoluna</taxon>
    </lineage>
</organism>
<evidence type="ECO:0000313" key="2">
    <source>
        <dbReference type="EMBL" id="BCS96999.1"/>
    </source>
</evidence>
<dbReference type="EMBL" id="AP024488">
    <property type="protein sequence ID" value="BCS96999.1"/>
    <property type="molecule type" value="Genomic_DNA"/>
</dbReference>